<organism evidence="4 5">
    <name type="scientific">Pleuronectes platessa</name>
    <name type="common">European plaice</name>
    <dbReference type="NCBI Taxonomy" id="8262"/>
    <lineage>
        <taxon>Eukaryota</taxon>
        <taxon>Metazoa</taxon>
        <taxon>Chordata</taxon>
        <taxon>Craniata</taxon>
        <taxon>Vertebrata</taxon>
        <taxon>Euteleostomi</taxon>
        <taxon>Actinopterygii</taxon>
        <taxon>Neopterygii</taxon>
        <taxon>Teleostei</taxon>
        <taxon>Neoteleostei</taxon>
        <taxon>Acanthomorphata</taxon>
        <taxon>Carangaria</taxon>
        <taxon>Pleuronectiformes</taxon>
        <taxon>Pleuronectoidei</taxon>
        <taxon>Pleuronectidae</taxon>
        <taxon>Pleuronectes</taxon>
    </lineage>
</organism>
<dbReference type="Gene3D" id="3.40.50.1820">
    <property type="entry name" value="alpha/beta hydrolase"/>
    <property type="match status" value="1"/>
</dbReference>
<comment type="caution">
    <text evidence="4">The sequence shown here is derived from an EMBL/GenBank/DDBJ whole genome shotgun (WGS) entry which is preliminary data.</text>
</comment>
<dbReference type="InterPro" id="IPR051093">
    <property type="entry name" value="Neuroligin/BSAL"/>
</dbReference>
<evidence type="ECO:0000259" key="3">
    <source>
        <dbReference type="Pfam" id="PF00135"/>
    </source>
</evidence>
<dbReference type="Pfam" id="PF00135">
    <property type="entry name" value="COesterase"/>
    <property type="match status" value="1"/>
</dbReference>
<dbReference type="PANTHER" id="PTHR43903">
    <property type="entry name" value="NEUROLIGIN"/>
    <property type="match status" value="1"/>
</dbReference>
<reference evidence="4" key="1">
    <citation type="submission" date="2020-03" db="EMBL/GenBank/DDBJ databases">
        <authorList>
            <person name="Weist P."/>
        </authorList>
    </citation>
    <scope>NUCLEOTIDE SEQUENCE</scope>
</reference>
<sequence>MADRNSNMSSEVTRVLVLSPEPADRLQLHANHSSGARTFSYLFNMKTRIPGFPRWVEAEHAEDLQYLFGKPYSTPLVYFPRHRELSQYMIAYWTNFAKTGDPSKGDSKVPVPCPPSPHNTDPTWQSTTRSASPLSATT</sequence>
<evidence type="ECO:0000313" key="4">
    <source>
        <dbReference type="EMBL" id="CAB1431750.1"/>
    </source>
</evidence>
<comment type="similarity">
    <text evidence="1">Belongs to the type-B carboxylesterase/lipase family.</text>
</comment>
<evidence type="ECO:0000256" key="2">
    <source>
        <dbReference type="SAM" id="MobiDB-lite"/>
    </source>
</evidence>
<dbReference type="AlphaFoldDB" id="A0A9N7UHW4"/>
<dbReference type="SUPFAM" id="SSF53474">
    <property type="entry name" value="alpha/beta-Hydrolases"/>
    <property type="match status" value="1"/>
</dbReference>
<feature type="domain" description="Carboxylesterase type B" evidence="3">
    <location>
        <begin position="27"/>
        <end position="129"/>
    </location>
</feature>
<gene>
    <name evidence="4" type="ORF">PLEPLA_LOCUS19807</name>
</gene>
<evidence type="ECO:0000256" key="1">
    <source>
        <dbReference type="ARBA" id="ARBA00005964"/>
    </source>
</evidence>
<evidence type="ECO:0000313" key="5">
    <source>
        <dbReference type="Proteomes" id="UP001153269"/>
    </source>
</evidence>
<name>A0A9N7UHW4_PLEPL</name>
<dbReference type="InterPro" id="IPR002018">
    <property type="entry name" value="CarbesteraseB"/>
</dbReference>
<proteinExistence type="inferred from homology"/>
<dbReference type="Proteomes" id="UP001153269">
    <property type="component" value="Unassembled WGS sequence"/>
</dbReference>
<dbReference type="EMBL" id="CADEAL010001368">
    <property type="protein sequence ID" value="CAB1431750.1"/>
    <property type="molecule type" value="Genomic_DNA"/>
</dbReference>
<accession>A0A9N7UHW4</accession>
<dbReference type="InterPro" id="IPR029058">
    <property type="entry name" value="AB_hydrolase_fold"/>
</dbReference>
<feature type="compositionally biased region" description="Polar residues" evidence="2">
    <location>
        <begin position="118"/>
        <end position="138"/>
    </location>
</feature>
<feature type="region of interest" description="Disordered" evidence="2">
    <location>
        <begin position="101"/>
        <end position="138"/>
    </location>
</feature>
<protein>
    <recommendedName>
        <fullName evidence="3">Carboxylesterase type B domain-containing protein</fullName>
    </recommendedName>
</protein>
<keyword evidence="5" id="KW-1185">Reference proteome</keyword>